<dbReference type="InterPro" id="IPR051694">
    <property type="entry name" value="Immunoregulatory_rcpt-like"/>
</dbReference>
<evidence type="ECO:0008006" key="9">
    <source>
        <dbReference type="Google" id="ProtNLM"/>
    </source>
</evidence>
<evidence type="ECO:0000313" key="8">
    <source>
        <dbReference type="Proteomes" id="UP000829685"/>
    </source>
</evidence>
<feature type="compositionally biased region" description="Low complexity" evidence="5">
    <location>
        <begin position="154"/>
        <end position="173"/>
    </location>
</feature>
<dbReference type="EMBL" id="JAFIMR010000015">
    <property type="protein sequence ID" value="KAI1869483.1"/>
    <property type="molecule type" value="Genomic_DNA"/>
</dbReference>
<dbReference type="PANTHER" id="PTHR15549:SF33">
    <property type="entry name" value="MEMBRANE PROTEIN WSC4, PUTATIVE (AFU_ORTHOLOGUE AFUA_5G09020)-RELATED"/>
    <property type="match status" value="1"/>
</dbReference>
<dbReference type="PANTHER" id="PTHR15549">
    <property type="entry name" value="PAIRED IMMUNOGLOBULIN-LIKE TYPE 2 RECEPTOR"/>
    <property type="match status" value="1"/>
</dbReference>
<protein>
    <recommendedName>
        <fullName evidence="9">Mid2 domain-containing protein</fullName>
    </recommendedName>
</protein>
<dbReference type="GO" id="GO:0071944">
    <property type="term" value="C:cell periphery"/>
    <property type="evidence" value="ECO:0007669"/>
    <property type="project" value="UniProtKB-ARBA"/>
</dbReference>
<keyword evidence="3 6" id="KW-1133">Transmembrane helix</keyword>
<sequence length="286" mass="30874">MLAPYAILFTSISKVVAQNGFISPAYRQGQPPGPYADNTLWDLGSSQLVAFNTSFAEYTIELWQQNLVKASAELADQTIYKRKWLSFPVYVTPQVLICGIPETSGERLAQSFPWTVQTYQLRLDNSRVFFFWLRDSNSDNRVTSSYFNITIPSASSTSSTTASTSTGTVSSASPYPPVFSPTAEPPSSGNTQAGLSSGAAAGIGVGASLAGVAIIASILFLLFRRRNKTRQSAQAFESAPAYTGLSNDKSGLSTSPYPPSSTPHTPVAELAHEQRRSPVEMSTERM</sequence>
<dbReference type="Proteomes" id="UP000829685">
    <property type="component" value="Unassembled WGS sequence"/>
</dbReference>
<name>A0A9P9WLY6_9PEZI</name>
<feature type="compositionally biased region" description="Basic and acidic residues" evidence="5">
    <location>
        <begin position="270"/>
        <end position="286"/>
    </location>
</feature>
<accession>A0A9P9WLY6</accession>
<keyword evidence="8" id="KW-1185">Reference proteome</keyword>
<feature type="region of interest" description="Disordered" evidence="5">
    <location>
        <begin position="154"/>
        <end position="195"/>
    </location>
</feature>
<feature type="region of interest" description="Disordered" evidence="5">
    <location>
        <begin position="242"/>
        <end position="286"/>
    </location>
</feature>
<proteinExistence type="predicted"/>
<organism evidence="7 8">
    <name type="scientific">Neoarthrinium moseri</name>
    <dbReference type="NCBI Taxonomy" id="1658444"/>
    <lineage>
        <taxon>Eukaryota</taxon>
        <taxon>Fungi</taxon>
        <taxon>Dikarya</taxon>
        <taxon>Ascomycota</taxon>
        <taxon>Pezizomycotina</taxon>
        <taxon>Sordariomycetes</taxon>
        <taxon>Xylariomycetidae</taxon>
        <taxon>Amphisphaeriales</taxon>
        <taxon>Apiosporaceae</taxon>
        <taxon>Neoarthrinium</taxon>
    </lineage>
</organism>
<feature type="transmembrane region" description="Helical" evidence="6">
    <location>
        <begin position="199"/>
        <end position="223"/>
    </location>
</feature>
<reference evidence="7" key="1">
    <citation type="submission" date="2021-03" db="EMBL/GenBank/DDBJ databases">
        <title>Revisited historic fungal species revealed as producer of novel bioactive compounds through whole genome sequencing and comparative genomics.</title>
        <authorList>
            <person name="Vignolle G.A."/>
            <person name="Hochenegger N."/>
            <person name="Mach R.L."/>
            <person name="Mach-Aigner A.R."/>
            <person name="Javad Rahimi M."/>
            <person name="Salim K.A."/>
            <person name="Chan C.M."/>
            <person name="Lim L.B.L."/>
            <person name="Cai F."/>
            <person name="Druzhinina I.S."/>
            <person name="U'Ren J.M."/>
            <person name="Derntl C."/>
        </authorList>
    </citation>
    <scope>NUCLEOTIDE SEQUENCE</scope>
    <source>
        <strain evidence="7">TUCIM 5799</strain>
    </source>
</reference>
<dbReference type="GO" id="GO:0016020">
    <property type="term" value="C:membrane"/>
    <property type="evidence" value="ECO:0007669"/>
    <property type="project" value="UniProtKB-SubCell"/>
</dbReference>
<evidence type="ECO:0000256" key="4">
    <source>
        <dbReference type="ARBA" id="ARBA00023136"/>
    </source>
</evidence>
<evidence type="ECO:0000256" key="2">
    <source>
        <dbReference type="ARBA" id="ARBA00022692"/>
    </source>
</evidence>
<keyword evidence="2 6" id="KW-0812">Transmembrane</keyword>
<dbReference type="AlphaFoldDB" id="A0A9P9WLY6"/>
<evidence type="ECO:0000256" key="3">
    <source>
        <dbReference type="ARBA" id="ARBA00022989"/>
    </source>
</evidence>
<gene>
    <name evidence="7" type="ORF">JX265_006573</name>
</gene>
<evidence type="ECO:0000256" key="5">
    <source>
        <dbReference type="SAM" id="MobiDB-lite"/>
    </source>
</evidence>
<evidence type="ECO:0000256" key="1">
    <source>
        <dbReference type="ARBA" id="ARBA00004167"/>
    </source>
</evidence>
<comment type="caution">
    <text evidence="7">The sequence shown here is derived from an EMBL/GenBank/DDBJ whole genome shotgun (WGS) entry which is preliminary data.</text>
</comment>
<keyword evidence="4 6" id="KW-0472">Membrane</keyword>
<evidence type="ECO:0000313" key="7">
    <source>
        <dbReference type="EMBL" id="KAI1869483.1"/>
    </source>
</evidence>
<comment type="subcellular location">
    <subcellularLocation>
        <location evidence="1">Membrane</location>
        <topology evidence="1">Single-pass membrane protein</topology>
    </subcellularLocation>
</comment>
<evidence type="ECO:0000256" key="6">
    <source>
        <dbReference type="SAM" id="Phobius"/>
    </source>
</evidence>